<feature type="coiled-coil region" evidence="2">
    <location>
        <begin position="575"/>
        <end position="634"/>
    </location>
</feature>
<comment type="caution">
    <text evidence="5">The sequence shown here is derived from an EMBL/GenBank/DDBJ whole genome shotgun (WGS) entry which is preliminary data.</text>
</comment>
<dbReference type="GO" id="GO:0005856">
    <property type="term" value="C:cytoskeleton"/>
    <property type="evidence" value="ECO:0007669"/>
    <property type="project" value="TreeGrafter"/>
</dbReference>
<feature type="domain" description="NAB" evidence="4">
    <location>
        <begin position="8"/>
        <end position="86"/>
    </location>
</feature>
<feature type="region of interest" description="Disordered" evidence="3">
    <location>
        <begin position="117"/>
        <end position="216"/>
    </location>
</feature>
<evidence type="ECO:0000313" key="5">
    <source>
        <dbReference type="EMBL" id="KAJ9549729.1"/>
    </source>
</evidence>
<dbReference type="EMBL" id="JARYMX010000005">
    <property type="protein sequence ID" value="KAJ9549729.1"/>
    <property type="molecule type" value="Genomic_DNA"/>
</dbReference>
<evidence type="ECO:0000259" key="4">
    <source>
        <dbReference type="PROSITE" id="PS51774"/>
    </source>
</evidence>
<evidence type="ECO:0000256" key="3">
    <source>
        <dbReference type="SAM" id="MobiDB-lite"/>
    </source>
</evidence>
<keyword evidence="1 2" id="KW-0175">Coiled coil</keyword>
<feature type="coiled-coil region" evidence="2">
    <location>
        <begin position="323"/>
        <end position="546"/>
    </location>
</feature>
<name>A0AA38SXF6_9ASTR</name>
<feature type="compositionally biased region" description="Basic and acidic residues" evidence="3">
    <location>
        <begin position="205"/>
        <end position="216"/>
    </location>
</feature>
<sequence length="878" mass="103047">MTKFRWNESLNMFRDHVDPEKEEQLKWIIIETDTKVKRITRLVKVLNAGNREAVQKKKSEVVYLIEDIHKQYQGLYALYEDLRELVKRRCFNEEDKEDCESSSSSLSYSLSMESSAGFFSPTSGSKTPNPHDPSHHDPHHHDPHHHDPHHHDPHHHDPSHYIRPKVAITDEESVKSEHSPSSSEDTSEVVKEALSVESVSSSYNKAEEREEDDRGRTVEKLMKETEYLRERLEEKEKKYQNLETKSSAKLKELEDRIVALNLELEEAANQQKGEHENEQFDSGNDEIDKTSMENSDFQTWVSELELAFKERESEVLKKMDDCEKIFKDKIDKYMDRLHNLQREVEHLQTQNEARKKLSYEKEKELELLRIQNQESQMELQKKTKEAAEALELLECLKIQNQESQMELQKKTKEAADSLELLERVKIQNQQSQMELQKKIKEAADSLELLESVKIQNQESQMELQKKTKEAAASLEQLESVKIQYQQSQMELQERTKEAADSLDLLEVVRMQYQQSQMELQKKTKEAADSLELLESLTQKLNEKTANEEGFVKERYSLQKRIKEFEVMIASIHNEARLTKQENEKQKATISQLEEKLQQKEGQIEGVKKELSTKMKTLEQKVKSSEIDKRELKGKNEVLAATLEQKDMLVNKLNHTAKTSFHTSVKKMGEMVDEFRKKSEDSIRILSQRIRVAEQLHNETKDWYKKTKDKCAQDRQDTDLALRSIKHVMASVSDTLNVSETLGLRFADCCEDFMNRVSKVSCEMHFVKDWVRRKNSAMVAVKEEVESLTNQLDNKEEENLGLREKVLKMENRVRELEKTVRELEKTVKENDETMMGLKEEKREAIRQLCVWIDYHRSRSEFLQRSIAELLTRNQSQRMV</sequence>
<dbReference type="PANTHER" id="PTHR47357:SF4">
    <property type="entry name" value="MYOSIN HEAVY CHAIN-LIKE PROTEIN"/>
    <property type="match status" value="1"/>
</dbReference>
<evidence type="ECO:0000256" key="1">
    <source>
        <dbReference type="ARBA" id="ARBA00023054"/>
    </source>
</evidence>
<dbReference type="AlphaFoldDB" id="A0AA38SXF6"/>
<evidence type="ECO:0000256" key="2">
    <source>
        <dbReference type="SAM" id="Coils"/>
    </source>
</evidence>
<dbReference type="Proteomes" id="UP001172457">
    <property type="component" value="Chromosome 5"/>
</dbReference>
<dbReference type="PANTHER" id="PTHR47357">
    <property type="entry name" value="COP1-INTERACTIVE PROTEIN 1"/>
    <property type="match status" value="1"/>
</dbReference>
<protein>
    <recommendedName>
        <fullName evidence="4">NAB domain-containing protein</fullName>
    </recommendedName>
</protein>
<organism evidence="5 6">
    <name type="scientific">Centaurea solstitialis</name>
    <name type="common">yellow star-thistle</name>
    <dbReference type="NCBI Taxonomy" id="347529"/>
    <lineage>
        <taxon>Eukaryota</taxon>
        <taxon>Viridiplantae</taxon>
        <taxon>Streptophyta</taxon>
        <taxon>Embryophyta</taxon>
        <taxon>Tracheophyta</taxon>
        <taxon>Spermatophyta</taxon>
        <taxon>Magnoliopsida</taxon>
        <taxon>eudicotyledons</taxon>
        <taxon>Gunneridae</taxon>
        <taxon>Pentapetalae</taxon>
        <taxon>asterids</taxon>
        <taxon>campanulids</taxon>
        <taxon>Asterales</taxon>
        <taxon>Asteraceae</taxon>
        <taxon>Carduoideae</taxon>
        <taxon>Cardueae</taxon>
        <taxon>Centaureinae</taxon>
        <taxon>Centaurea</taxon>
    </lineage>
</organism>
<feature type="compositionally biased region" description="Basic residues" evidence="3">
    <location>
        <begin position="141"/>
        <end position="153"/>
    </location>
</feature>
<evidence type="ECO:0000313" key="6">
    <source>
        <dbReference type="Proteomes" id="UP001172457"/>
    </source>
</evidence>
<dbReference type="PROSITE" id="PS51774">
    <property type="entry name" value="NAB"/>
    <property type="match status" value="1"/>
</dbReference>
<reference evidence="5" key="1">
    <citation type="submission" date="2023-03" db="EMBL/GenBank/DDBJ databases">
        <title>Chromosome-scale reference genome and RAD-based genetic map of yellow starthistle (Centaurea solstitialis) reveal putative structural variation and QTLs associated with invader traits.</title>
        <authorList>
            <person name="Reatini B."/>
            <person name="Cang F.A."/>
            <person name="Jiang Q."/>
            <person name="Mckibben M.T.W."/>
            <person name="Barker M.S."/>
            <person name="Rieseberg L.H."/>
            <person name="Dlugosch K.M."/>
        </authorList>
    </citation>
    <scope>NUCLEOTIDE SEQUENCE</scope>
    <source>
        <strain evidence="5">CAN-66</strain>
        <tissue evidence="5">Leaf</tissue>
    </source>
</reference>
<gene>
    <name evidence="5" type="ORF">OSB04_022272</name>
</gene>
<accession>A0AA38SXF6</accession>
<feature type="coiled-coil region" evidence="2">
    <location>
        <begin position="218"/>
        <end position="270"/>
    </location>
</feature>
<feature type="coiled-coil region" evidence="2">
    <location>
        <begin position="770"/>
        <end position="846"/>
    </location>
</feature>
<dbReference type="InterPro" id="IPR011684">
    <property type="entry name" value="NAB"/>
</dbReference>
<dbReference type="GO" id="GO:0003779">
    <property type="term" value="F:actin binding"/>
    <property type="evidence" value="ECO:0007669"/>
    <property type="project" value="InterPro"/>
</dbReference>
<keyword evidence="6" id="KW-1185">Reference proteome</keyword>
<proteinExistence type="predicted"/>
<dbReference type="GO" id="GO:0005200">
    <property type="term" value="F:structural constituent of cytoskeleton"/>
    <property type="evidence" value="ECO:0007669"/>
    <property type="project" value="TreeGrafter"/>
</dbReference>